<dbReference type="PANTHER" id="PTHR32057">
    <property type="entry name" value="PROTEIN ADENYLYLTRANSFERASE SELO, MITOCHONDRIAL"/>
    <property type="match status" value="1"/>
</dbReference>
<dbReference type="EMBL" id="BRXZ01002544">
    <property type="protein sequence ID" value="GMH64561.1"/>
    <property type="molecule type" value="Genomic_DNA"/>
</dbReference>
<dbReference type="GO" id="GO:0070733">
    <property type="term" value="F:AMPylase activity"/>
    <property type="evidence" value="ECO:0007669"/>
    <property type="project" value="TreeGrafter"/>
</dbReference>
<dbReference type="GO" id="GO:0005524">
    <property type="term" value="F:ATP binding"/>
    <property type="evidence" value="ECO:0007669"/>
    <property type="project" value="UniProtKB-KW"/>
</dbReference>
<accession>A0A9W7A5P5</accession>
<comment type="caution">
    <text evidence="10">The sequence shown here is derived from an EMBL/GenBank/DDBJ whole genome shotgun (WGS) entry which is preliminary data.</text>
</comment>
<protein>
    <recommendedName>
        <fullName evidence="9">Selenoprotein O</fullName>
    </recommendedName>
</protein>
<evidence type="ECO:0000256" key="3">
    <source>
        <dbReference type="ARBA" id="ARBA00022679"/>
    </source>
</evidence>
<evidence type="ECO:0000256" key="1">
    <source>
        <dbReference type="ARBA" id="ARBA00001946"/>
    </source>
</evidence>
<dbReference type="PANTHER" id="PTHR32057:SF14">
    <property type="entry name" value="PROTEIN ADENYLYLTRANSFERASE SELO, MITOCHONDRIAL"/>
    <property type="match status" value="1"/>
</dbReference>
<proteinExistence type="inferred from homology"/>
<name>A0A9W7A5P5_9STRA</name>
<comment type="similarity">
    <text evidence="2">Belongs to the SELO family.</text>
</comment>
<comment type="cofactor">
    <cofactor evidence="1">
        <name>Mg(2+)</name>
        <dbReference type="ChEBI" id="CHEBI:18420"/>
    </cofactor>
</comment>
<keyword evidence="4" id="KW-0548">Nucleotidyltransferase</keyword>
<evidence type="ECO:0000256" key="8">
    <source>
        <dbReference type="ARBA" id="ARBA00022842"/>
    </source>
</evidence>
<reference evidence="10" key="1">
    <citation type="submission" date="2022-07" db="EMBL/GenBank/DDBJ databases">
        <title>Genome analysis of Parmales, a sister group of diatoms, reveals the evolutionary specialization of diatoms from phago-mixotrophs to photoautotrophs.</title>
        <authorList>
            <person name="Ban H."/>
            <person name="Sato S."/>
            <person name="Yoshikawa S."/>
            <person name="Kazumasa Y."/>
            <person name="Nakamura Y."/>
            <person name="Ichinomiya M."/>
            <person name="Saitoh K."/>
            <person name="Sato N."/>
            <person name="Blanc-Mathieu R."/>
            <person name="Endo H."/>
            <person name="Kuwata A."/>
            <person name="Ogata H."/>
        </authorList>
    </citation>
    <scope>NUCLEOTIDE SEQUENCE</scope>
</reference>
<evidence type="ECO:0000256" key="7">
    <source>
        <dbReference type="ARBA" id="ARBA00022840"/>
    </source>
</evidence>
<evidence type="ECO:0000256" key="6">
    <source>
        <dbReference type="ARBA" id="ARBA00022741"/>
    </source>
</evidence>
<dbReference type="Proteomes" id="UP001165082">
    <property type="component" value="Unassembled WGS sequence"/>
</dbReference>
<organism evidence="10 11">
    <name type="scientific">Triparma retinervis</name>
    <dbReference type="NCBI Taxonomy" id="2557542"/>
    <lineage>
        <taxon>Eukaryota</taxon>
        <taxon>Sar</taxon>
        <taxon>Stramenopiles</taxon>
        <taxon>Ochrophyta</taxon>
        <taxon>Bolidophyceae</taxon>
        <taxon>Parmales</taxon>
        <taxon>Triparmaceae</taxon>
        <taxon>Triparma</taxon>
    </lineage>
</organism>
<keyword evidence="5" id="KW-0479">Metal-binding</keyword>
<sequence>MVNNLISECDGDSYIGNIAKGARTVTNCHYVNIPSPSPPVSNPYLVAVSPSSAALLSLNPTELPLDTLSGDVEGVATVYGCHCGTQYFGQLGDGRAVTIADHEGFEVQLKGSTTTPFSRGFDGAAALRGCIREMLGCEGLSGLLVPVTRVLSVVGTGEFIQRPWYGERDGRSKRKYPPRHMIRERGAVLTRFAKSFLRMGHFEIHYLREEEEELEVLVKHGMEVLEIGDGDWADRVSMFVRDVSRRQAELMCSWMRVGYCQGNMNSDNTSIIGATLDLGPFSFMDAYERGFQPFTSDGSGRFSFCNQPSAGLTATRVWAECVVGVVEGEERRREIVDAAEGTFREVFKEGWEDVRRRKLGFGAYDEGVGELWREAEELMEGTAFGVDYTVFFSRLVNVGAGGGGAEEGWEVLKEAFYALDEAEGGVIEREVEWKGWVRRYLEASKGEEEGGRIDIMTRANPLVVPRNWIMYECYKKAEGGVVVDGEEVGGEGGDFRPIEELLEVLQNPYQVHKGVDERIYGRTPKEYVGKPGLAFLS</sequence>
<keyword evidence="7" id="KW-0067">ATP-binding</keyword>
<evidence type="ECO:0000313" key="10">
    <source>
        <dbReference type="EMBL" id="GMH64561.1"/>
    </source>
</evidence>
<dbReference type="InterPro" id="IPR003846">
    <property type="entry name" value="SelO"/>
</dbReference>
<dbReference type="GO" id="GO:0005739">
    <property type="term" value="C:mitochondrion"/>
    <property type="evidence" value="ECO:0007669"/>
    <property type="project" value="TreeGrafter"/>
</dbReference>
<keyword evidence="8" id="KW-0460">Magnesium</keyword>
<evidence type="ECO:0000256" key="2">
    <source>
        <dbReference type="ARBA" id="ARBA00009747"/>
    </source>
</evidence>
<evidence type="ECO:0000313" key="11">
    <source>
        <dbReference type="Proteomes" id="UP001165082"/>
    </source>
</evidence>
<evidence type="ECO:0000256" key="5">
    <source>
        <dbReference type="ARBA" id="ARBA00022723"/>
    </source>
</evidence>
<dbReference type="OrthoDB" id="10254721at2759"/>
<evidence type="ECO:0000256" key="4">
    <source>
        <dbReference type="ARBA" id="ARBA00022695"/>
    </source>
</evidence>
<dbReference type="Pfam" id="PF02696">
    <property type="entry name" value="SelO"/>
    <property type="match status" value="1"/>
</dbReference>
<keyword evidence="6" id="KW-0547">Nucleotide-binding</keyword>
<dbReference type="AlphaFoldDB" id="A0A9W7A5P5"/>
<keyword evidence="11" id="KW-1185">Reference proteome</keyword>
<gene>
    <name evidence="10" type="ORF">TrRE_jg3694</name>
</gene>
<dbReference type="GO" id="GO:0046872">
    <property type="term" value="F:metal ion binding"/>
    <property type="evidence" value="ECO:0007669"/>
    <property type="project" value="UniProtKB-KW"/>
</dbReference>
<keyword evidence="3" id="KW-0808">Transferase</keyword>
<evidence type="ECO:0000256" key="9">
    <source>
        <dbReference type="ARBA" id="ARBA00031547"/>
    </source>
</evidence>